<dbReference type="InterPro" id="IPR036621">
    <property type="entry name" value="Anticodon-bd_dom_sf"/>
</dbReference>
<proteinExistence type="inferred from homology"/>
<dbReference type="PANTHER" id="PTHR43707">
    <property type="entry name" value="HISTIDYL-TRNA SYNTHETASE"/>
    <property type="match status" value="1"/>
</dbReference>
<dbReference type="AlphaFoldDB" id="A0A2W4W7V4"/>
<evidence type="ECO:0000256" key="4">
    <source>
        <dbReference type="ARBA" id="ARBA00022490"/>
    </source>
</evidence>
<dbReference type="Pfam" id="PF03129">
    <property type="entry name" value="HGTP_anticodon"/>
    <property type="match status" value="1"/>
</dbReference>
<dbReference type="SUPFAM" id="SSF55681">
    <property type="entry name" value="Class II aaRS and biotin synthetases"/>
    <property type="match status" value="1"/>
</dbReference>
<dbReference type="InterPro" id="IPR015807">
    <property type="entry name" value="His-tRNA-ligase"/>
</dbReference>
<dbReference type="InterPro" id="IPR033656">
    <property type="entry name" value="HisRS_anticodon"/>
</dbReference>
<dbReference type="InterPro" id="IPR004154">
    <property type="entry name" value="Anticodon-bd"/>
</dbReference>
<accession>A0A2W4W7V4</accession>
<dbReference type="Gene3D" id="3.40.50.800">
    <property type="entry name" value="Anticodon-binding domain"/>
    <property type="match status" value="1"/>
</dbReference>
<comment type="subunit">
    <text evidence="3 11">Homodimer.</text>
</comment>
<keyword evidence="8 11" id="KW-0648">Protein biosynthesis</keyword>
<evidence type="ECO:0000256" key="8">
    <source>
        <dbReference type="ARBA" id="ARBA00022917"/>
    </source>
</evidence>
<feature type="binding site" evidence="12">
    <location>
        <position position="124"/>
    </location>
    <ligand>
        <name>L-histidine</name>
        <dbReference type="ChEBI" id="CHEBI:57595"/>
    </ligand>
</feature>
<dbReference type="PANTHER" id="PTHR43707:SF1">
    <property type="entry name" value="HISTIDINE--TRNA LIGASE, MITOCHONDRIAL-RELATED"/>
    <property type="match status" value="1"/>
</dbReference>
<name>A0A2W4W7V4_9CYAN</name>
<feature type="domain" description="Aminoacyl-transfer RNA synthetases class-II family profile" evidence="13">
    <location>
        <begin position="32"/>
        <end position="337"/>
    </location>
</feature>
<keyword evidence="6 11" id="KW-0547">Nucleotide-binding</keyword>
<comment type="subcellular location">
    <subcellularLocation>
        <location evidence="1 11">Cytoplasm</location>
    </subcellularLocation>
</comment>
<evidence type="ECO:0000256" key="1">
    <source>
        <dbReference type="ARBA" id="ARBA00004496"/>
    </source>
</evidence>
<dbReference type="SUPFAM" id="SSF52954">
    <property type="entry name" value="Class II aaRS ABD-related"/>
    <property type="match status" value="1"/>
</dbReference>
<dbReference type="CDD" id="cd00773">
    <property type="entry name" value="HisRS-like_core"/>
    <property type="match status" value="1"/>
</dbReference>
<evidence type="ECO:0000256" key="2">
    <source>
        <dbReference type="ARBA" id="ARBA00008226"/>
    </source>
</evidence>
<comment type="similarity">
    <text evidence="2 11">Belongs to the class-II aminoacyl-tRNA synthetase family.</text>
</comment>
<evidence type="ECO:0000256" key="9">
    <source>
        <dbReference type="ARBA" id="ARBA00023146"/>
    </source>
</evidence>
<feature type="binding site" evidence="12">
    <location>
        <begin position="273"/>
        <end position="274"/>
    </location>
    <ligand>
        <name>L-histidine</name>
        <dbReference type="ChEBI" id="CHEBI:57595"/>
    </ligand>
</feature>
<dbReference type="Gene3D" id="3.30.930.10">
    <property type="entry name" value="Bira Bifunctional Protein, Domain 2"/>
    <property type="match status" value="1"/>
</dbReference>
<evidence type="ECO:0000256" key="12">
    <source>
        <dbReference type="PIRSR" id="PIRSR001549-1"/>
    </source>
</evidence>
<dbReference type="CDD" id="cd00859">
    <property type="entry name" value="HisRS_anticodon"/>
    <property type="match status" value="1"/>
</dbReference>
<feature type="binding site" evidence="12">
    <location>
        <position position="269"/>
    </location>
    <ligand>
        <name>L-histidine</name>
        <dbReference type="ChEBI" id="CHEBI:57595"/>
    </ligand>
</feature>
<dbReference type="Pfam" id="PF13393">
    <property type="entry name" value="tRNA-synt_His"/>
    <property type="match status" value="1"/>
</dbReference>
<dbReference type="GO" id="GO:0005524">
    <property type="term" value="F:ATP binding"/>
    <property type="evidence" value="ECO:0007669"/>
    <property type="project" value="UniProtKB-UniRule"/>
</dbReference>
<dbReference type="FunFam" id="3.30.930.10:FF:000005">
    <property type="entry name" value="Histidine--tRNA ligase"/>
    <property type="match status" value="1"/>
</dbReference>
<keyword evidence="4 11" id="KW-0963">Cytoplasm</keyword>
<feature type="binding site" evidence="12">
    <location>
        <position position="138"/>
    </location>
    <ligand>
        <name>L-histidine</name>
        <dbReference type="ChEBI" id="CHEBI:57595"/>
    </ligand>
</feature>
<dbReference type="GO" id="GO:0004821">
    <property type="term" value="F:histidine-tRNA ligase activity"/>
    <property type="evidence" value="ECO:0007669"/>
    <property type="project" value="UniProtKB-UniRule"/>
</dbReference>
<evidence type="ECO:0000313" key="15">
    <source>
        <dbReference type="Proteomes" id="UP000249081"/>
    </source>
</evidence>
<comment type="caution">
    <text evidence="14">The sequence shown here is derived from an EMBL/GenBank/DDBJ whole genome shotgun (WGS) entry which is preliminary data.</text>
</comment>
<evidence type="ECO:0000256" key="6">
    <source>
        <dbReference type="ARBA" id="ARBA00022741"/>
    </source>
</evidence>
<keyword evidence="5 11" id="KW-0436">Ligase</keyword>
<evidence type="ECO:0000256" key="7">
    <source>
        <dbReference type="ARBA" id="ARBA00022840"/>
    </source>
</evidence>
<dbReference type="InterPro" id="IPR004516">
    <property type="entry name" value="HisRS/HisZ"/>
</dbReference>
<organism evidence="14 15">
    <name type="scientific">Shackletoniella antarctica</name>
    <dbReference type="NCBI Taxonomy" id="268115"/>
    <lineage>
        <taxon>Bacteria</taxon>
        <taxon>Bacillati</taxon>
        <taxon>Cyanobacteriota</taxon>
        <taxon>Cyanophyceae</taxon>
        <taxon>Oculatellales</taxon>
        <taxon>Oculatellaceae</taxon>
        <taxon>Shackletoniella</taxon>
    </lineage>
</organism>
<evidence type="ECO:0000256" key="3">
    <source>
        <dbReference type="ARBA" id="ARBA00011738"/>
    </source>
</evidence>
<dbReference type="GO" id="GO:0005737">
    <property type="term" value="C:cytoplasm"/>
    <property type="evidence" value="ECO:0007669"/>
    <property type="project" value="UniProtKB-SubCell"/>
</dbReference>
<dbReference type="InterPro" id="IPR041715">
    <property type="entry name" value="HisRS-like_core"/>
</dbReference>
<evidence type="ECO:0000256" key="10">
    <source>
        <dbReference type="ARBA" id="ARBA00047639"/>
    </source>
</evidence>
<evidence type="ECO:0000313" key="14">
    <source>
        <dbReference type="EMBL" id="PZO41204.1"/>
    </source>
</evidence>
<dbReference type="InterPro" id="IPR006195">
    <property type="entry name" value="aa-tRNA-synth_II"/>
</dbReference>
<dbReference type="InterPro" id="IPR045864">
    <property type="entry name" value="aa-tRNA-synth_II/BPL/LPL"/>
</dbReference>
<dbReference type="PROSITE" id="PS50862">
    <property type="entry name" value="AA_TRNA_LIGASE_II"/>
    <property type="match status" value="1"/>
</dbReference>
<dbReference type="GO" id="GO:0006427">
    <property type="term" value="P:histidyl-tRNA aminoacylation"/>
    <property type="evidence" value="ECO:0007669"/>
    <property type="project" value="UniProtKB-UniRule"/>
</dbReference>
<dbReference type="HAMAP" id="MF_00127">
    <property type="entry name" value="His_tRNA_synth"/>
    <property type="match status" value="1"/>
</dbReference>
<keyword evidence="9 11" id="KW-0030">Aminoacyl-tRNA synthetase</keyword>
<reference evidence="14 15" key="2">
    <citation type="submission" date="2018-06" db="EMBL/GenBank/DDBJ databases">
        <title>Metagenomic assembly of (sub)arctic Cyanobacteria and their associated microbiome from non-axenic cultures.</title>
        <authorList>
            <person name="Baurain D."/>
        </authorList>
    </citation>
    <scope>NUCLEOTIDE SEQUENCE [LARGE SCALE GENOMIC DNA]</scope>
    <source>
        <strain evidence="14">ULC041bin1</strain>
    </source>
</reference>
<evidence type="ECO:0000259" key="13">
    <source>
        <dbReference type="PROSITE" id="PS50862"/>
    </source>
</evidence>
<evidence type="ECO:0000256" key="5">
    <source>
        <dbReference type="ARBA" id="ARBA00022598"/>
    </source>
</evidence>
<dbReference type="NCBIfam" id="TIGR00442">
    <property type="entry name" value="hisS"/>
    <property type="match status" value="1"/>
</dbReference>
<dbReference type="EC" id="6.1.1.21" evidence="11"/>
<dbReference type="Proteomes" id="UP000249081">
    <property type="component" value="Unassembled WGS sequence"/>
</dbReference>
<protein>
    <recommendedName>
        <fullName evidence="11">Histidine--tRNA ligase</fullName>
        <ecNumber evidence="11">6.1.1.21</ecNumber>
    </recommendedName>
    <alternativeName>
        <fullName evidence="11">Histidyl-tRNA synthetase</fullName>
        <shortName evidence="11">HisRS</shortName>
    </alternativeName>
</protein>
<gene>
    <name evidence="11" type="primary">hisS</name>
    <name evidence="14" type="ORF">DCF17_10995</name>
</gene>
<sequence>MEPIQSLPGTEDILPRAQHVGQDLKVADIHTWQRVEATARDIFGRAAYREIRTPTFEATSLFERGIGEATDVVGKEMYSFKDRGDRGCTLRPEGTAGVVRAYIQNSLYALGGVQRLWYTGPMFRYERPQKGRQRQFHQVGVEVLGSADPRADVEVIALATDILKTLGLKNLTFYLNSVGDRGDRTRYRAALVEYLTPYAADLDEDSRDRLSRNPLRILDSKDKKTQAITAAAPSILDYLGPDSKRHFDQVLAQLSALGIDFELNPRLVRGLDYYTHTAFEIQSSDLGAQATVCGGGRYDGLVEELGGPDTPAVGWAIGLERLTLLLEALQQPVAVAPDVYMVSRGELAEANALLLAQKLRHRGIAVELDLSGSAFGKQFKRADRSGAAACLIVGDDEAAQGTVQVKWLASGDQTSLSQAVLLGNPDGFAQQIQSARA</sequence>
<comment type="catalytic activity">
    <reaction evidence="10 11">
        <text>tRNA(His) + L-histidine + ATP = L-histidyl-tRNA(His) + AMP + diphosphate + H(+)</text>
        <dbReference type="Rhea" id="RHEA:17313"/>
        <dbReference type="Rhea" id="RHEA-COMP:9665"/>
        <dbReference type="Rhea" id="RHEA-COMP:9689"/>
        <dbReference type="ChEBI" id="CHEBI:15378"/>
        <dbReference type="ChEBI" id="CHEBI:30616"/>
        <dbReference type="ChEBI" id="CHEBI:33019"/>
        <dbReference type="ChEBI" id="CHEBI:57595"/>
        <dbReference type="ChEBI" id="CHEBI:78442"/>
        <dbReference type="ChEBI" id="CHEBI:78527"/>
        <dbReference type="ChEBI" id="CHEBI:456215"/>
        <dbReference type="EC" id="6.1.1.21"/>
    </reaction>
</comment>
<dbReference type="PIRSF" id="PIRSF001549">
    <property type="entry name" value="His-tRNA_synth"/>
    <property type="match status" value="1"/>
</dbReference>
<feature type="binding site" evidence="12">
    <location>
        <begin position="93"/>
        <end position="95"/>
    </location>
    <ligand>
        <name>L-histidine</name>
        <dbReference type="ChEBI" id="CHEBI:57595"/>
    </ligand>
</feature>
<dbReference type="EMBL" id="QBMN01000067">
    <property type="protein sequence ID" value="PZO41204.1"/>
    <property type="molecule type" value="Genomic_DNA"/>
</dbReference>
<keyword evidence="7 11" id="KW-0067">ATP-binding</keyword>
<evidence type="ECO:0000256" key="11">
    <source>
        <dbReference type="HAMAP-Rule" id="MF_00127"/>
    </source>
</evidence>
<feature type="binding site" evidence="12">
    <location>
        <position position="142"/>
    </location>
    <ligand>
        <name>L-histidine</name>
        <dbReference type="ChEBI" id="CHEBI:57595"/>
    </ligand>
</feature>
<reference evidence="15" key="1">
    <citation type="submission" date="2018-04" db="EMBL/GenBank/DDBJ databases">
        <authorList>
            <person name="Cornet L."/>
        </authorList>
    </citation>
    <scope>NUCLEOTIDE SEQUENCE [LARGE SCALE GENOMIC DNA]</scope>
</reference>